<dbReference type="PANTHER" id="PTHR34045">
    <property type="entry name" value="OS03G0406300 PROTEIN"/>
    <property type="match status" value="1"/>
</dbReference>
<proteinExistence type="inferred from homology"/>
<dbReference type="GO" id="GO:0040008">
    <property type="term" value="P:regulation of growth"/>
    <property type="evidence" value="ECO:0007669"/>
    <property type="project" value="InterPro"/>
</dbReference>
<dbReference type="PANTHER" id="PTHR34045:SF11">
    <property type="entry name" value="PH DOMAIN-CONTAINING PROTEIN"/>
    <property type="match status" value="1"/>
</dbReference>
<comment type="caution">
    <text evidence="4">The sequence shown here is derived from an EMBL/GenBank/DDBJ whole genome shotgun (WGS) entry which is preliminary data.</text>
</comment>
<comment type="similarity">
    <text evidence="2">Belongs to the LAZY family.</text>
</comment>
<reference evidence="4" key="1">
    <citation type="submission" date="2022-12" db="EMBL/GenBank/DDBJ databases">
        <title>Draft genome assemblies for two species of Escallonia (Escalloniales).</title>
        <authorList>
            <person name="Chanderbali A."/>
            <person name="Dervinis C."/>
            <person name="Anghel I."/>
            <person name="Soltis D."/>
            <person name="Soltis P."/>
            <person name="Zapata F."/>
        </authorList>
    </citation>
    <scope>NUCLEOTIDE SEQUENCE</scope>
    <source>
        <strain evidence="4">UCBG64.0493</strain>
        <tissue evidence="4">Leaf</tissue>
    </source>
</reference>
<protein>
    <submittedName>
        <fullName evidence="4">Uncharacterized protein</fullName>
    </submittedName>
</protein>
<organism evidence="4 5">
    <name type="scientific">Escallonia herrerae</name>
    <dbReference type="NCBI Taxonomy" id="1293975"/>
    <lineage>
        <taxon>Eukaryota</taxon>
        <taxon>Viridiplantae</taxon>
        <taxon>Streptophyta</taxon>
        <taxon>Embryophyta</taxon>
        <taxon>Tracheophyta</taxon>
        <taxon>Spermatophyta</taxon>
        <taxon>Magnoliopsida</taxon>
        <taxon>eudicotyledons</taxon>
        <taxon>Gunneridae</taxon>
        <taxon>Pentapetalae</taxon>
        <taxon>asterids</taxon>
        <taxon>campanulids</taxon>
        <taxon>Escalloniales</taxon>
        <taxon>Escalloniaceae</taxon>
        <taxon>Escallonia</taxon>
    </lineage>
</organism>
<keyword evidence="5" id="KW-1185">Reference proteome</keyword>
<keyword evidence="1" id="KW-0341">Growth regulation</keyword>
<accession>A0AA88RVL2</accession>
<evidence type="ECO:0000256" key="2">
    <source>
        <dbReference type="ARBA" id="ARBA00024198"/>
    </source>
</evidence>
<sequence length="306" mass="34354">MVVRLSRIRVIAVGLYFMPFFLIPGHVQQETCKEEFSDWPHGLLAIGTFGDSSFKDPERCNLEGSQAPVQDHENSTESTIVDEVGELQKDWNQTLDGENSTESSLLDKLETQNPGPERFISMTSSLGFDRSNLETTWDDSAKEDSANQCSTDVVFSRGNDISIGQNNAKNAIRKKSLSFLFNKTFLSKSGLTSPSIRDSVPQSRMEKIFRAILQKKIYPQSSCPKAAVQKYLDSKYMSSSDSEDEMHDRVNDGSKWVKTDSEYRSLRMNSASKLRRGYLEEEEVGGTAMGAKSRALNDYTPIHLQS</sequence>
<feature type="transmembrane region" description="Helical" evidence="3">
    <location>
        <begin position="7"/>
        <end position="27"/>
    </location>
</feature>
<dbReference type="Proteomes" id="UP001188597">
    <property type="component" value="Unassembled WGS sequence"/>
</dbReference>
<dbReference type="AlphaFoldDB" id="A0AA88RVL2"/>
<keyword evidence="3" id="KW-0812">Transmembrane</keyword>
<evidence type="ECO:0000256" key="3">
    <source>
        <dbReference type="SAM" id="Phobius"/>
    </source>
</evidence>
<keyword evidence="3" id="KW-0472">Membrane</keyword>
<name>A0AA88RVL2_9ASTE</name>
<evidence type="ECO:0000313" key="4">
    <source>
        <dbReference type="EMBL" id="KAK2997189.1"/>
    </source>
</evidence>
<dbReference type="EMBL" id="JAVXUP010004359">
    <property type="protein sequence ID" value="KAK2997189.1"/>
    <property type="molecule type" value="Genomic_DNA"/>
</dbReference>
<evidence type="ECO:0000256" key="1">
    <source>
        <dbReference type="ARBA" id="ARBA00022604"/>
    </source>
</evidence>
<dbReference type="InterPro" id="IPR044683">
    <property type="entry name" value="LAZY"/>
</dbReference>
<dbReference type="GO" id="GO:0009630">
    <property type="term" value="P:gravitropism"/>
    <property type="evidence" value="ECO:0007669"/>
    <property type="project" value="InterPro"/>
</dbReference>
<gene>
    <name evidence="4" type="ORF">RJ639_024823</name>
</gene>
<keyword evidence="3" id="KW-1133">Transmembrane helix</keyword>
<evidence type="ECO:0000313" key="5">
    <source>
        <dbReference type="Proteomes" id="UP001188597"/>
    </source>
</evidence>